<dbReference type="Proteomes" id="UP000515679">
    <property type="component" value="Chromosome"/>
</dbReference>
<dbReference type="InterPro" id="IPR000843">
    <property type="entry name" value="HTH_LacI"/>
</dbReference>
<dbReference type="SUPFAM" id="SSF53822">
    <property type="entry name" value="Periplasmic binding protein-like I"/>
    <property type="match status" value="1"/>
</dbReference>
<keyword evidence="2" id="KW-0238">DNA-binding</keyword>
<name>A0A7G5C0A7_9BACL</name>
<gene>
    <name evidence="5" type="ORF">FPL14_16685</name>
</gene>
<accession>A0A7G5C0A7</accession>
<keyword evidence="1" id="KW-0805">Transcription regulation</keyword>
<keyword evidence="6" id="KW-1185">Reference proteome</keyword>
<proteinExistence type="predicted"/>
<dbReference type="GO" id="GO:0000976">
    <property type="term" value="F:transcription cis-regulatory region binding"/>
    <property type="evidence" value="ECO:0007669"/>
    <property type="project" value="TreeGrafter"/>
</dbReference>
<evidence type="ECO:0000256" key="2">
    <source>
        <dbReference type="ARBA" id="ARBA00023125"/>
    </source>
</evidence>
<evidence type="ECO:0000313" key="5">
    <source>
        <dbReference type="EMBL" id="QMV42641.1"/>
    </source>
</evidence>
<keyword evidence="3" id="KW-0804">Transcription</keyword>
<reference evidence="5 6" key="1">
    <citation type="submission" date="2019-07" db="EMBL/GenBank/DDBJ databases">
        <authorList>
            <person name="Kim J.K."/>
            <person name="Cheong H.-M."/>
            <person name="Choi Y."/>
            <person name="Hwang K.J."/>
            <person name="Lee S."/>
            <person name="Choi C."/>
        </authorList>
    </citation>
    <scope>NUCLEOTIDE SEQUENCE [LARGE SCALE GENOMIC DNA]</scope>
    <source>
        <strain evidence="5 6">KS 22</strain>
    </source>
</reference>
<dbReference type="Pfam" id="PF00532">
    <property type="entry name" value="Peripla_BP_1"/>
    <property type="match status" value="1"/>
</dbReference>
<evidence type="ECO:0000313" key="6">
    <source>
        <dbReference type="Proteomes" id="UP000515679"/>
    </source>
</evidence>
<feature type="domain" description="HTH lacI-type" evidence="4">
    <location>
        <begin position="6"/>
        <end position="60"/>
    </location>
</feature>
<dbReference type="PROSITE" id="PS00356">
    <property type="entry name" value="HTH_LACI_1"/>
    <property type="match status" value="1"/>
</dbReference>
<protein>
    <submittedName>
        <fullName evidence="5">LacI family transcriptional regulator</fullName>
    </submittedName>
</protein>
<dbReference type="PROSITE" id="PS50932">
    <property type="entry name" value="HTH_LACI_2"/>
    <property type="match status" value="1"/>
</dbReference>
<dbReference type="InterPro" id="IPR001761">
    <property type="entry name" value="Peripla_BP/Lac1_sug-bd_dom"/>
</dbReference>
<evidence type="ECO:0000256" key="3">
    <source>
        <dbReference type="ARBA" id="ARBA00023163"/>
    </source>
</evidence>
<dbReference type="Gene3D" id="1.10.260.40">
    <property type="entry name" value="lambda repressor-like DNA-binding domains"/>
    <property type="match status" value="1"/>
</dbReference>
<dbReference type="CDD" id="cd01392">
    <property type="entry name" value="HTH_LacI"/>
    <property type="match status" value="1"/>
</dbReference>
<dbReference type="InterPro" id="IPR028082">
    <property type="entry name" value="Peripla_BP_I"/>
</dbReference>
<sequence>MKREHVTLKDIAKIAGVSSATASLALADDPRVNIKTKRHVLEIAARLHYTPNEIGRSLRAKKADTVALVFPNTPHTAFTHPFFSELLEGISEVLMANNFNFLLSTTPTETDEAAAYDKILRTRRADGIILWPAPVTDRNILRIIESGFPVVYLGKGYHQDVLTVERDDVGGAYKATEHLLMNGRKRIVHLTGHKDFLVTLDRLEGYKQALQDYKVLFEPSLVIDKDYVMESGYQAVMEMQRNQVEYDAIFAGNDGMAIGAIRALQDLGKRVPEDVAVVGFDNILLGTMMKPSLTSIEQPVRQVGALATEKLLDVINGTQSERKANGHTFPISY</sequence>
<dbReference type="PANTHER" id="PTHR30146">
    <property type="entry name" value="LACI-RELATED TRANSCRIPTIONAL REPRESSOR"/>
    <property type="match status" value="1"/>
</dbReference>
<dbReference type="Pfam" id="PF00356">
    <property type="entry name" value="LacI"/>
    <property type="match status" value="1"/>
</dbReference>
<dbReference type="InterPro" id="IPR010982">
    <property type="entry name" value="Lambda_DNA-bd_dom_sf"/>
</dbReference>
<dbReference type="KEGG" id="cchl:FPL14_16685"/>
<dbReference type="Gene3D" id="3.40.50.2300">
    <property type="match status" value="2"/>
</dbReference>
<evidence type="ECO:0000256" key="1">
    <source>
        <dbReference type="ARBA" id="ARBA00023015"/>
    </source>
</evidence>
<dbReference type="PANTHER" id="PTHR30146:SF109">
    <property type="entry name" value="HTH-TYPE TRANSCRIPTIONAL REGULATOR GALS"/>
    <property type="match status" value="1"/>
</dbReference>
<dbReference type="CDD" id="cd06267">
    <property type="entry name" value="PBP1_LacI_sugar_binding-like"/>
    <property type="match status" value="1"/>
</dbReference>
<dbReference type="SMART" id="SM00354">
    <property type="entry name" value="HTH_LACI"/>
    <property type="match status" value="1"/>
</dbReference>
<dbReference type="RefSeq" id="WP_182298846.1">
    <property type="nucleotide sequence ID" value="NZ_CP041969.1"/>
</dbReference>
<dbReference type="SUPFAM" id="SSF47413">
    <property type="entry name" value="lambda repressor-like DNA-binding domains"/>
    <property type="match status" value="1"/>
</dbReference>
<dbReference type="GO" id="GO:0003700">
    <property type="term" value="F:DNA-binding transcription factor activity"/>
    <property type="evidence" value="ECO:0007669"/>
    <property type="project" value="TreeGrafter"/>
</dbReference>
<evidence type="ECO:0000259" key="4">
    <source>
        <dbReference type="PROSITE" id="PS50932"/>
    </source>
</evidence>
<organism evidence="5 6">
    <name type="scientific">Cohnella cholangitidis</name>
    <dbReference type="NCBI Taxonomy" id="2598458"/>
    <lineage>
        <taxon>Bacteria</taxon>
        <taxon>Bacillati</taxon>
        <taxon>Bacillota</taxon>
        <taxon>Bacilli</taxon>
        <taxon>Bacillales</taxon>
        <taxon>Paenibacillaceae</taxon>
        <taxon>Cohnella</taxon>
    </lineage>
</organism>
<dbReference type="AlphaFoldDB" id="A0A7G5C0A7"/>
<dbReference type="EMBL" id="CP041969">
    <property type="protein sequence ID" value="QMV42641.1"/>
    <property type="molecule type" value="Genomic_DNA"/>
</dbReference>